<gene>
    <name evidence="1" type="ORF">AV274_2947</name>
</gene>
<evidence type="ECO:0000313" key="1">
    <source>
        <dbReference type="EMBL" id="OAO15359.1"/>
    </source>
</evidence>
<protein>
    <submittedName>
        <fullName evidence="1">Uncharacterized protein</fullName>
    </submittedName>
</protein>
<dbReference type="EMBL" id="LXWW01000149">
    <property type="protein sequence ID" value="OAO15359.1"/>
    <property type="molecule type" value="Genomic_DNA"/>
</dbReference>
<dbReference type="AlphaFoldDB" id="A0A196SHB8"/>
<reference evidence="1 2" key="1">
    <citation type="submission" date="2016-05" db="EMBL/GenBank/DDBJ databases">
        <title>Nuclear genome of Blastocystis sp. subtype 1 NandII.</title>
        <authorList>
            <person name="Gentekaki E."/>
            <person name="Curtis B."/>
            <person name="Stairs C."/>
            <person name="Eme L."/>
            <person name="Herman E."/>
            <person name="Klimes V."/>
            <person name="Arias M.C."/>
            <person name="Elias M."/>
            <person name="Hilliou F."/>
            <person name="Klute M."/>
            <person name="Malik S.-B."/>
            <person name="Pightling A."/>
            <person name="Rachubinski R."/>
            <person name="Salas D."/>
            <person name="Schlacht A."/>
            <person name="Suga H."/>
            <person name="Archibald J."/>
            <person name="Ball S.G."/>
            <person name="Clark G."/>
            <person name="Dacks J."/>
            <person name="Van Der Giezen M."/>
            <person name="Tsaousis A."/>
            <person name="Roger A."/>
        </authorList>
    </citation>
    <scope>NUCLEOTIDE SEQUENCE [LARGE SCALE GENOMIC DNA]</scope>
    <source>
        <strain evidence="2">ATCC 50177 / NandII</strain>
    </source>
</reference>
<keyword evidence="2" id="KW-1185">Reference proteome</keyword>
<evidence type="ECO:0000313" key="2">
    <source>
        <dbReference type="Proteomes" id="UP000078348"/>
    </source>
</evidence>
<accession>A0A196SHB8</accession>
<name>A0A196SHB8_BLAHN</name>
<organism evidence="1 2">
    <name type="scientific">Blastocystis sp. subtype 1 (strain ATCC 50177 / NandII)</name>
    <dbReference type="NCBI Taxonomy" id="478820"/>
    <lineage>
        <taxon>Eukaryota</taxon>
        <taxon>Sar</taxon>
        <taxon>Stramenopiles</taxon>
        <taxon>Bigyra</taxon>
        <taxon>Opalozoa</taxon>
        <taxon>Opalinata</taxon>
        <taxon>Blastocystidae</taxon>
        <taxon>Blastocystis</taxon>
    </lineage>
</organism>
<sequence>MNIIQPIAIQPQNVQPVPPLQALPHLQSAALPQALPQLKMEGDVSIPNQYYVNEAPAPISQPLPESYPISYPDPSISNSFFYNTDIPGIQHSDWLTQLNLKILDGGENEVSDANSSTLPIAGQAYEGHQFVDKLRKYFVHRTEYSAASLRTLQDELIHDADQLQSKAEKSDVVLRMVDTFNRNTVHVTVTWQLMNNSLDQEPAAHAIPGLFTIAHFCPTVLFSLETNTSYGEKDTVSSVSITFFNTSAIKDIKPLCTCIALMNGSFQHYRDVRNSESWTESNITWKSQDNIDTKLLASMLAYGELAQRRLEASPTRTRIVVSYSRLTEDNSLENLPLLSLVLKRVSKDYPTVVYALERMVCDEKRVMCVLVFSEDKNWVKIINSYESSLEASRDENGLLMSRMNSQPVLLDL</sequence>
<dbReference type="Proteomes" id="UP000078348">
    <property type="component" value="Unassembled WGS sequence"/>
</dbReference>
<proteinExistence type="predicted"/>
<comment type="caution">
    <text evidence="1">The sequence shown here is derived from an EMBL/GenBank/DDBJ whole genome shotgun (WGS) entry which is preliminary data.</text>
</comment>